<keyword evidence="1" id="KW-0472">Membrane</keyword>
<evidence type="ECO:0008006" key="4">
    <source>
        <dbReference type="Google" id="ProtNLM"/>
    </source>
</evidence>
<dbReference type="AlphaFoldDB" id="A0A8S1QML6"/>
<name>A0A8S1QML6_PARPR</name>
<proteinExistence type="predicted"/>
<reference evidence="2" key="1">
    <citation type="submission" date="2021-01" db="EMBL/GenBank/DDBJ databases">
        <authorList>
            <consortium name="Genoscope - CEA"/>
            <person name="William W."/>
        </authorList>
    </citation>
    <scope>NUCLEOTIDE SEQUENCE</scope>
</reference>
<sequence length="141" mass="16549">MVKKIKTVKLDEKKINEGYRMEKQKALFNQNSQNQIGVNKQQSHSIKVIKIQSQLFDFTLFGLKYILKEATNNYFKQTCQQYSFASNKPTFQVLTLLQCLPQNHNLFALLIFILLKQILAIILFEILQFLINHLKVIETQV</sequence>
<evidence type="ECO:0000313" key="3">
    <source>
        <dbReference type="Proteomes" id="UP000688137"/>
    </source>
</evidence>
<protein>
    <recommendedName>
        <fullName evidence="4">Transmembrane protein</fullName>
    </recommendedName>
</protein>
<keyword evidence="3" id="KW-1185">Reference proteome</keyword>
<accession>A0A8S1QML6</accession>
<evidence type="ECO:0000256" key="1">
    <source>
        <dbReference type="SAM" id="Phobius"/>
    </source>
</evidence>
<evidence type="ECO:0000313" key="2">
    <source>
        <dbReference type="EMBL" id="CAD8116716.1"/>
    </source>
</evidence>
<organism evidence="2 3">
    <name type="scientific">Paramecium primaurelia</name>
    <dbReference type="NCBI Taxonomy" id="5886"/>
    <lineage>
        <taxon>Eukaryota</taxon>
        <taxon>Sar</taxon>
        <taxon>Alveolata</taxon>
        <taxon>Ciliophora</taxon>
        <taxon>Intramacronucleata</taxon>
        <taxon>Oligohymenophorea</taxon>
        <taxon>Peniculida</taxon>
        <taxon>Parameciidae</taxon>
        <taxon>Paramecium</taxon>
    </lineage>
</organism>
<keyword evidence="1" id="KW-1133">Transmembrane helix</keyword>
<gene>
    <name evidence="2" type="ORF">PPRIM_AZ9-3.1.T1780004</name>
</gene>
<feature type="transmembrane region" description="Helical" evidence="1">
    <location>
        <begin position="106"/>
        <end position="131"/>
    </location>
</feature>
<keyword evidence="1" id="KW-0812">Transmembrane</keyword>
<comment type="caution">
    <text evidence="2">The sequence shown here is derived from an EMBL/GenBank/DDBJ whole genome shotgun (WGS) entry which is preliminary data.</text>
</comment>
<dbReference type="EMBL" id="CAJJDM010000187">
    <property type="protein sequence ID" value="CAD8116716.1"/>
    <property type="molecule type" value="Genomic_DNA"/>
</dbReference>
<dbReference type="Proteomes" id="UP000688137">
    <property type="component" value="Unassembled WGS sequence"/>
</dbReference>